<keyword evidence="7 8" id="KW-0862">Zinc</keyword>
<reference evidence="12" key="1">
    <citation type="submission" date="2023-01" db="EMBL/GenBank/DDBJ databases">
        <authorList>
            <person name="Piombo E."/>
        </authorList>
    </citation>
    <scope>NUCLEOTIDE SEQUENCE</scope>
</reference>
<feature type="zinc finger region" description="C3H1-type" evidence="8">
    <location>
        <begin position="77"/>
        <end position="104"/>
    </location>
</feature>
<evidence type="ECO:0000256" key="8">
    <source>
        <dbReference type="PROSITE-ProRule" id="PRU00723"/>
    </source>
</evidence>
<dbReference type="PANTHER" id="PTHR22770:SF13">
    <property type="entry name" value="RING-TYPE DOMAIN-CONTAINING PROTEIN"/>
    <property type="match status" value="1"/>
</dbReference>
<dbReference type="Pfam" id="PF01485">
    <property type="entry name" value="IBR"/>
    <property type="match status" value="1"/>
</dbReference>
<feature type="compositionally biased region" description="Pro residues" evidence="9">
    <location>
        <begin position="11"/>
        <end position="31"/>
    </location>
</feature>
<feature type="domain" description="C3H1-type" evidence="10">
    <location>
        <begin position="77"/>
        <end position="104"/>
    </location>
</feature>
<protein>
    <submittedName>
        <fullName evidence="12">Uncharacterized protein</fullName>
    </submittedName>
</protein>
<dbReference type="SUPFAM" id="SSF90229">
    <property type="entry name" value="CCCH zinc finger"/>
    <property type="match status" value="1"/>
</dbReference>
<evidence type="ECO:0000259" key="11">
    <source>
        <dbReference type="PROSITE" id="PS51873"/>
    </source>
</evidence>
<dbReference type="SMART" id="SM00356">
    <property type="entry name" value="ZnF_C3H1"/>
    <property type="match status" value="1"/>
</dbReference>
<dbReference type="PROSITE" id="PS00028">
    <property type="entry name" value="ZINC_FINGER_C2H2_1"/>
    <property type="match status" value="1"/>
</dbReference>
<dbReference type="GO" id="GO:0097039">
    <property type="term" value="P:protein linear polyubiquitination"/>
    <property type="evidence" value="ECO:0007669"/>
    <property type="project" value="TreeGrafter"/>
</dbReference>
<dbReference type="GO" id="GO:0043130">
    <property type="term" value="F:ubiquitin binding"/>
    <property type="evidence" value="ECO:0007669"/>
    <property type="project" value="TreeGrafter"/>
</dbReference>
<dbReference type="PROSITE" id="PS51873">
    <property type="entry name" value="TRIAD"/>
    <property type="match status" value="1"/>
</dbReference>
<dbReference type="CDD" id="cd22585">
    <property type="entry name" value="Rcat_RBR_DEAH12-like"/>
    <property type="match status" value="1"/>
</dbReference>
<keyword evidence="13" id="KW-1185">Reference proteome</keyword>
<feature type="domain" description="RING-type" evidence="11">
    <location>
        <begin position="618"/>
        <end position="833"/>
    </location>
</feature>
<dbReference type="EMBL" id="CABFNP030000813">
    <property type="protein sequence ID" value="CAI6088073.1"/>
    <property type="molecule type" value="Genomic_DNA"/>
</dbReference>
<dbReference type="GO" id="GO:0000151">
    <property type="term" value="C:ubiquitin ligase complex"/>
    <property type="evidence" value="ECO:0007669"/>
    <property type="project" value="TreeGrafter"/>
</dbReference>
<dbReference type="SUPFAM" id="SSF57850">
    <property type="entry name" value="RING/U-box"/>
    <property type="match status" value="2"/>
</dbReference>
<sequence>MGNAFTRETPRPQPQPQPRPQPLPRQLPPRPNRLLGAREELNTTPTPFRLHNRDPNFHFDNERQVLHTPQTPGTLRQLSRKPCRFFAKGHCKKGGSCTFLHENAKGREEATASRDDEIIDDSTREFGGAWAEFGNGATTDRVSLPSDFSAIRIRNLPSDSTAISVLHLLSDVDLIISPNDVRLTKHTDSTKCTAVVKVKDPLFSKEACRKLGTCITLRDLEVATILVPLPKGSKFRQVDCRQVQCSWHRPTRAVHLFFDNKHIASRLQQKLRTGKVKVNKAKVMAYPPTPQKNQESETSWMVKLTGLPETIKEEDIIQAIPKLDRPRRVEIGEMNYVADMEIDSTLIQSMLYEFGPLEKWEVSDTTKGMRVKAHATFLEESQAHHAASTLDGKPLPFCDSSKLFVEVVTSVRFKVSTRVYDVIQQRINSHKSSWDRQYIYFFAFPSRGFYRVLKLEGKDRESVAKAKQDLDVILAGEVMRLDGKAILYPGSKISRESYKRLKMVEEELGVVIIRDMQTSQFRVFGAEAPQALATKALDRLIKETISAQHFISLSQEPDFRWAVDGGFRALESQLGSDKASFDRESRCIIIQGSERDFADAKSIVASKQKKLSGERRRGETECSVCFCEADEPIHTSCNHTYCGLCFIDMCQAQASAPLQFCITCVGNSDQCGHIFELAEIRNLLLSETFEDILEASFRSFVQRHPDQLRYCPTPDCSQVYRVVPKTKKHPATFTCDKCLASICAACHTSHPGVTCAQRMGDSSGDLQALSKVKKELGIQDCPRCETSMEKTDGCNHMTCKGCSCHICWVCLATFDEDSACYAHMRRLHGGIGI</sequence>
<gene>
    <name evidence="12" type="ORF">CCHLO57077_00015640</name>
</gene>
<dbReference type="Gene3D" id="3.30.40.10">
    <property type="entry name" value="Zinc/RING finger domain, C3HC4 (zinc finger)"/>
    <property type="match status" value="1"/>
</dbReference>
<dbReference type="PROSITE" id="PS50103">
    <property type="entry name" value="ZF_C3H1"/>
    <property type="match status" value="1"/>
</dbReference>
<dbReference type="GO" id="GO:0043161">
    <property type="term" value="P:proteasome-mediated ubiquitin-dependent protein catabolic process"/>
    <property type="evidence" value="ECO:0007669"/>
    <property type="project" value="TreeGrafter"/>
</dbReference>
<dbReference type="GO" id="GO:0004842">
    <property type="term" value="F:ubiquitin-protein transferase activity"/>
    <property type="evidence" value="ECO:0007669"/>
    <property type="project" value="TreeGrafter"/>
</dbReference>
<evidence type="ECO:0000256" key="1">
    <source>
        <dbReference type="ARBA" id="ARBA00004906"/>
    </source>
</evidence>
<dbReference type="Proteomes" id="UP001160390">
    <property type="component" value="Unassembled WGS sequence"/>
</dbReference>
<dbReference type="InterPro" id="IPR044066">
    <property type="entry name" value="TRIAD_supradom"/>
</dbReference>
<dbReference type="InterPro" id="IPR002867">
    <property type="entry name" value="IBR_dom"/>
</dbReference>
<proteinExistence type="predicted"/>
<dbReference type="SMART" id="SM00647">
    <property type="entry name" value="IBR"/>
    <property type="match status" value="2"/>
</dbReference>
<dbReference type="Pfam" id="PF22191">
    <property type="entry name" value="IBR_1"/>
    <property type="match status" value="1"/>
</dbReference>
<evidence type="ECO:0000313" key="13">
    <source>
        <dbReference type="Proteomes" id="UP001160390"/>
    </source>
</evidence>
<dbReference type="PANTHER" id="PTHR22770">
    <property type="entry name" value="UBIQUITIN CONJUGATING ENZYME 7 INTERACTING PROTEIN-RELATED"/>
    <property type="match status" value="1"/>
</dbReference>
<keyword evidence="5 8" id="KW-0863">Zinc-finger</keyword>
<dbReference type="Gene3D" id="1.20.120.1350">
    <property type="entry name" value="Pneumovirus matrix protein 2 (M2), zinc-binding domain"/>
    <property type="match status" value="1"/>
</dbReference>
<dbReference type="Pfam" id="PF00642">
    <property type="entry name" value="zf-CCCH"/>
    <property type="match status" value="1"/>
</dbReference>
<dbReference type="CDD" id="cd20335">
    <property type="entry name" value="BRcat_RBR"/>
    <property type="match status" value="1"/>
</dbReference>
<evidence type="ECO:0000259" key="10">
    <source>
        <dbReference type="PROSITE" id="PS50103"/>
    </source>
</evidence>
<dbReference type="GO" id="GO:0008270">
    <property type="term" value="F:zinc ion binding"/>
    <property type="evidence" value="ECO:0007669"/>
    <property type="project" value="UniProtKB-KW"/>
</dbReference>
<dbReference type="InterPro" id="IPR000571">
    <property type="entry name" value="Znf_CCCH"/>
</dbReference>
<comment type="pathway">
    <text evidence="1">Protein modification; protein ubiquitination.</text>
</comment>
<comment type="caution">
    <text evidence="12">The sequence shown here is derived from an EMBL/GenBank/DDBJ whole genome shotgun (WGS) entry which is preliminary data.</text>
</comment>
<organism evidence="12 13">
    <name type="scientific">Clonostachys chloroleuca</name>
    <dbReference type="NCBI Taxonomy" id="1926264"/>
    <lineage>
        <taxon>Eukaryota</taxon>
        <taxon>Fungi</taxon>
        <taxon>Dikarya</taxon>
        <taxon>Ascomycota</taxon>
        <taxon>Pezizomycotina</taxon>
        <taxon>Sordariomycetes</taxon>
        <taxon>Hypocreomycetidae</taxon>
        <taxon>Hypocreales</taxon>
        <taxon>Bionectriaceae</taxon>
        <taxon>Clonostachys</taxon>
    </lineage>
</organism>
<dbReference type="InterPro" id="IPR036855">
    <property type="entry name" value="Znf_CCCH_sf"/>
</dbReference>
<dbReference type="Gene3D" id="1.20.120.1750">
    <property type="match status" value="1"/>
</dbReference>
<accession>A0AA35M0A5</accession>
<evidence type="ECO:0000313" key="12">
    <source>
        <dbReference type="EMBL" id="CAI6088073.1"/>
    </source>
</evidence>
<dbReference type="AlphaFoldDB" id="A0AA35M0A5"/>
<evidence type="ECO:0000256" key="9">
    <source>
        <dbReference type="SAM" id="MobiDB-lite"/>
    </source>
</evidence>
<dbReference type="InterPro" id="IPR013083">
    <property type="entry name" value="Znf_RING/FYVE/PHD"/>
</dbReference>
<evidence type="ECO:0000256" key="7">
    <source>
        <dbReference type="ARBA" id="ARBA00022833"/>
    </source>
</evidence>
<keyword evidence="3 8" id="KW-0479">Metal-binding</keyword>
<keyword evidence="4" id="KW-0677">Repeat</keyword>
<evidence type="ECO:0000256" key="2">
    <source>
        <dbReference type="ARBA" id="ARBA00022679"/>
    </source>
</evidence>
<evidence type="ECO:0000256" key="5">
    <source>
        <dbReference type="ARBA" id="ARBA00022771"/>
    </source>
</evidence>
<name>A0AA35M0A5_9HYPO</name>
<dbReference type="InterPro" id="IPR013087">
    <property type="entry name" value="Znf_C2H2_type"/>
</dbReference>
<dbReference type="InterPro" id="IPR051628">
    <property type="entry name" value="LUBAC_E3_Ligases"/>
</dbReference>
<keyword evidence="2" id="KW-0808">Transferase</keyword>
<feature type="region of interest" description="Disordered" evidence="9">
    <location>
        <begin position="1"/>
        <end position="33"/>
    </location>
</feature>
<evidence type="ECO:0000256" key="3">
    <source>
        <dbReference type="ARBA" id="ARBA00022723"/>
    </source>
</evidence>
<evidence type="ECO:0000256" key="4">
    <source>
        <dbReference type="ARBA" id="ARBA00022737"/>
    </source>
</evidence>
<keyword evidence="6" id="KW-0833">Ubl conjugation pathway</keyword>
<evidence type="ECO:0000256" key="6">
    <source>
        <dbReference type="ARBA" id="ARBA00022786"/>
    </source>
</evidence>